<reference evidence="2 3" key="1">
    <citation type="journal article" date="2015" name="Plant Cell">
        <title>Oil accumulation by the oleaginous diatom Fistulifera solaris as revealed by the genome and transcriptome.</title>
        <authorList>
            <person name="Tanaka T."/>
            <person name="Maeda Y."/>
            <person name="Veluchamy A."/>
            <person name="Tanaka M."/>
            <person name="Abida H."/>
            <person name="Marechal E."/>
            <person name="Bowler C."/>
            <person name="Muto M."/>
            <person name="Sunaga Y."/>
            <person name="Tanaka M."/>
            <person name="Yoshino T."/>
            <person name="Taniguchi T."/>
            <person name="Fukuda Y."/>
            <person name="Nemoto M."/>
            <person name="Matsumoto M."/>
            <person name="Wong P.S."/>
            <person name="Aburatani S."/>
            <person name="Fujibuchi W."/>
        </authorList>
    </citation>
    <scope>NUCLEOTIDE SEQUENCE [LARGE SCALE GENOMIC DNA]</scope>
    <source>
        <strain evidence="2 3">JPCC DA0580</strain>
    </source>
</reference>
<proteinExistence type="predicted"/>
<sequence>MTLGSFLLAIISVLCTSSASEHLRSKNVASEEAARRELASHPSSVEKANNGFIDRKVTLIKHWIANRERAAVRSQTDSSIHDINAGLFVFANPDLFDTNDFAGLGGLPEESSFDQQKDAYLRNVSEFVSSIEIFETVGTDFGSFDTPGIGKYKPDGVTKTFGGDWDFVLTFLSPILYQHINRTDLLTNDMRWNLLRQGTVDGEIPYSGNTLSYLEANLFFFRFKPLMKVRVRMIETENHILQIYTWMYLINNYVRYIAQLDPSDERYDPRVAELYVNNPDHYNNSPELVDLMLQMTGIILHKDLFETNSKPYEAYSVLSLILLYSYSDRLFPDDEVNQKIKMAAHNALDFLAVKFTFQTFQGKRISPMRRNWSDRNILGFYENDHLPTMYAALSGVNFFPIPTEGFYFLREGMTILTALMDYRVPEEIHDYMLDRHDGFWARMQSSYYTDHFHLSYSASSLTRPPPVPDPCPATFFKDDGSVYKSGIFRPIPQVYFGTNDFLNSAGGCGQDFLKIEAPLRFLPFDIDTLADLRAISKPNVLVSKPDYRYYAENITLLEEDYLIMRGELDPSMSKNLNTYKSFTFGYSKGQHGSDKYKEWPMTVPRDWDSFLALSFSINRGSFRIYDFSSSAATHPMNGYYLIMAKVSKLPVGSDLRTVARGFWEIVPLRMYESVEALASYMRQKNPSSFFSKNIILPYKYVLATTGEKIKIDARAGGIGDERCSAIRAIWGPDGRKRNLNEYHFDTLSLQKMEGIGLVDVWEIDSNYTIGNKIACAAGDGRLFVKNRHIGSSIEIDGSDYRNPKRKIVPL</sequence>
<evidence type="ECO:0000313" key="2">
    <source>
        <dbReference type="EMBL" id="GAX26525.1"/>
    </source>
</evidence>
<evidence type="ECO:0000313" key="3">
    <source>
        <dbReference type="Proteomes" id="UP000198406"/>
    </source>
</evidence>
<comment type="caution">
    <text evidence="2">The sequence shown here is derived from an EMBL/GenBank/DDBJ whole genome shotgun (WGS) entry which is preliminary data.</text>
</comment>
<organism evidence="2 3">
    <name type="scientific">Fistulifera solaris</name>
    <name type="common">Oleaginous diatom</name>
    <dbReference type="NCBI Taxonomy" id="1519565"/>
    <lineage>
        <taxon>Eukaryota</taxon>
        <taxon>Sar</taxon>
        <taxon>Stramenopiles</taxon>
        <taxon>Ochrophyta</taxon>
        <taxon>Bacillariophyta</taxon>
        <taxon>Bacillariophyceae</taxon>
        <taxon>Bacillariophycidae</taxon>
        <taxon>Naviculales</taxon>
        <taxon>Naviculaceae</taxon>
        <taxon>Fistulifera</taxon>
    </lineage>
</organism>
<dbReference type="InParanoid" id="A0A1Z5KK77"/>
<protein>
    <submittedName>
        <fullName evidence="2">Uncharacterized protein</fullName>
    </submittedName>
</protein>
<keyword evidence="1" id="KW-0732">Signal</keyword>
<feature type="signal peptide" evidence="1">
    <location>
        <begin position="1"/>
        <end position="19"/>
    </location>
</feature>
<evidence type="ECO:0000256" key="1">
    <source>
        <dbReference type="SAM" id="SignalP"/>
    </source>
</evidence>
<name>A0A1Z5KK77_FISSO</name>
<dbReference type="EMBL" id="BDSP01000247">
    <property type="protein sequence ID" value="GAX26525.1"/>
    <property type="molecule type" value="Genomic_DNA"/>
</dbReference>
<dbReference type="AlphaFoldDB" id="A0A1Z5KK77"/>
<dbReference type="Proteomes" id="UP000198406">
    <property type="component" value="Unassembled WGS sequence"/>
</dbReference>
<gene>
    <name evidence="2" type="ORF">FisN_23Lh052</name>
</gene>
<keyword evidence="3" id="KW-1185">Reference proteome</keyword>
<dbReference type="OrthoDB" id="10661660at2759"/>
<accession>A0A1Z5KK77</accession>
<feature type="chain" id="PRO_5013051977" evidence="1">
    <location>
        <begin position="20"/>
        <end position="810"/>
    </location>
</feature>